<reference evidence="2" key="1">
    <citation type="submission" date="2020-09" db="EMBL/GenBank/DDBJ databases">
        <title>Novel species of Mucilaginibacter isolated from a glacier on the Tibetan Plateau.</title>
        <authorList>
            <person name="Liu Q."/>
            <person name="Xin Y.-H."/>
        </authorList>
    </citation>
    <scope>NUCLEOTIDE SEQUENCE</scope>
    <source>
        <strain evidence="2">ZB1P21</strain>
    </source>
</reference>
<name>A0A926NPJ6_9SPHI</name>
<gene>
    <name evidence="2" type="ORF">IDJ76_10650</name>
</gene>
<comment type="caution">
    <text evidence="2">The sequence shown here is derived from an EMBL/GenBank/DDBJ whole genome shotgun (WGS) entry which is preliminary data.</text>
</comment>
<dbReference type="AlphaFoldDB" id="A0A926NPJ6"/>
<evidence type="ECO:0008006" key="4">
    <source>
        <dbReference type="Google" id="ProtNLM"/>
    </source>
</evidence>
<dbReference type="EMBL" id="JACWMX010000004">
    <property type="protein sequence ID" value="MBD1393556.1"/>
    <property type="molecule type" value="Genomic_DNA"/>
</dbReference>
<evidence type="ECO:0000313" key="3">
    <source>
        <dbReference type="Proteomes" id="UP000619078"/>
    </source>
</evidence>
<evidence type="ECO:0000313" key="2">
    <source>
        <dbReference type="EMBL" id="MBD1393556.1"/>
    </source>
</evidence>
<sequence>MKKISIFLFLTLVLFSTAFSQTKTELLKFNQLYLTFKGKQVKFSSLNDRTIISLLGHPIKISKKPWETAGTNKVKTYYYKGFEVSTVMGSLEFINITGKGASFSFLINKTISKPFSVGSSADLIKRYFPKSFAEKDQNGVFVIITDSSGIEQGESIRFSFSGNNIKTVEYAVNES</sequence>
<proteinExistence type="predicted"/>
<dbReference type="Proteomes" id="UP000619078">
    <property type="component" value="Unassembled WGS sequence"/>
</dbReference>
<feature type="chain" id="PRO_5036861362" description="Outer membrane lipoprotein carrier protein LolA" evidence="1">
    <location>
        <begin position="21"/>
        <end position="175"/>
    </location>
</feature>
<feature type="signal peptide" evidence="1">
    <location>
        <begin position="1"/>
        <end position="20"/>
    </location>
</feature>
<keyword evidence="1" id="KW-0732">Signal</keyword>
<evidence type="ECO:0000256" key="1">
    <source>
        <dbReference type="SAM" id="SignalP"/>
    </source>
</evidence>
<keyword evidence="3" id="KW-1185">Reference proteome</keyword>
<accession>A0A926NPJ6</accession>
<protein>
    <recommendedName>
        <fullName evidence="4">Outer membrane lipoprotein carrier protein LolA</fullName>
    </recommendedName>
</protein>
<organism evidence="2 3">
    <name type="scientific">Mucilaginibacter glaciei</name>
    <dbReference type="NCBI Taxonomy" id="2772109"/>
    <lineage>
        <taxon>Bacteria</taxon>
        <taxon>Pseudomonadati</taxon>
        <taxon>Bacteroidota</taxon>
        <taxon>Sphingobacteriia</taxon>
        <taxon>Sphingobacteriales</taxon>
        <taxon>Sphingobacteriaceae</taxon>
        <taxon>Mucilaginibacter</taxon>
    </lineage>
</organism>
<dbReference type="RefSeq" id="WP_191163300.1">
    <property type="nucleotide sequence ID" value="NZ_JACWMX010000004.1"/>
</dbReference>